<protein>
    <recommendedName>
        <fullName evidence="9 10">Origin of replication complex subunit 4</fullName>
    </recommendedName>
</protein>
<evidence type="ECO:0000256" key="6">
    <source>
        <dbReference type="ARBA" id="ARBA00023125"/>
    </source>
</evidence>
<dbReference type="AlphaFoldDB" id="A0A0K9NRQ9"/>
<dbReference type="GO" id="GO:0005524">
    <property type="term" value="F:ATP binding"/>
    <property type="evidence" value="ECO:0007669"/>
    <property type="project" value="UniProtKB-KW"/>
</dbReference>
<gene>
    <name evidence="13" type="ORF">ZOSMA_68G00550</name>
</gene>
<comment type="function">
    <text evidence="8">Component of the origin recognition complex (ORC) that binds origins of replication. DNA-binding is ATP-dependent. The specific DNA sequences that define origins of replication have not been identified yet. ORC is required to assemble the pre-replication complex necessary to initiate DNA replication.</text>
</comment>
<evidence type="ECO:0000259" key="12">
    <source>
        <dbReference type="Pfam" id="PF14629"/>
    </source>
</evidence>
<dbReference type="STRING" id="29655.A0A0K9NRQ9"/>
<keyword evidence="3 10" id="KW-0235">DNA replication</keyword>
<dbReference type="Proteomes" id="UP000036987">
    <property type="component" value="Unassembled WGS sequence"/>
</dbReference>
<dbReference type="InterPro" id="IPR027417">
    <property type="entry name" value="P-loop_NTPase"/>
</dbReference>
<dbReference type="Pfam" id="PF00004">
    <property type="entry name" value="AAA"/>
    <property type="match status" value="1"/>
</dbReference>
<dbReference type="Gene3D" id="3.40.50.300">
    <property type="entry name" value="P-loop containing nucleotide triphosphate hydrolases"/>
    <property type="match status" value="1"/>
</dbReference>
<dbReference type="InterPro" id="IPR016527">
    <property type="entry name" value="ORC4"/>
</dbReference>
<evidence type="ECO:0000313" key="13">
    <source>
        <dbReference type="EMBL" id="KMZ59469.1"/>
    </source>
</evidence>
<dbReference type="PANTHER" id="PTHR12087">
    <property type="entry name" value="ORIGIN RECOGNITION COMPLEX SUBUNIT 4"/>
    <property type="match status" value="1"/>
</dbReference>
<dbReference type="InterPro" id="IPR003959">
    <property type="entry name" value="ATPase_AAA_core"/>
</dbReference>
<dbReference type="GO" id="GO:0006270">
    <property type="term" value="P:DNA replication initiation"/>
    <property type="evidence" value="ECO:0000318"/>
    <property type="project" value="GO_Central"/>
</dbReference>
<sequence>MEVTEASLLLRRRLCDPSYIHSIFKSSPDGNYSKLKFIISNSINEACNNSVLLLGPRGNGKSAVLELVLADLKVEHPGIISVVKLNGLLHGDNNNGLKEIARQLCLEFDLPFSKMASSDENSELLIDILRECGLAHKTVIFTLEEFDLFTQGKQRVLYSLLDALQFLTSQAVVIGLSCRLDADQLLEKRVRSRFSHRKLLFITPLKDDMQRLLEHLLLLPKETNLSSIYVVEFNSRLYKILDSKEFKYHLKKVIDIDNNISNLVMFLYRAVCSMDLKSGFLSLENFKKAISYFHPYPKQESLRNSSILEFYILVCMNRLDAKEQISFNFNSIMNEYKAIMDAYKTSDNYTRNVCLRAFEHLLERGLIMLTDNNVRCQSIEFRPVKSLISPQELHQALKAYNPCPVLLLKSFNNECFK</sequence>
<reference evidence="14" key="1">
    <citation type="journal article" date="2016" name="Nature">
        <title>The genome of the seagrass Zostera marina reveals angiosperm adaptation to the sea.</title>
        <authorList>
            <person name="Olsen J.L."/>
            <person name="Rouze P."/>
            <person name="Verhelst B."/>
            <person name="Lin Y.-C."/>
            <person name="Bayer T."/>
            <person name="Collen J."/>
            <person name="Dattolo E."/>
            <person name="De Paoli E."/>
            <person name="Dittami S."/>
            <person name="Maumus F."/>
            <person name="Michel G."/>
            <person name="Kersting A."/>
            <person name="Lauritano C."/>
            <person name="Lohaus R."/>
            <person name="Toepel M."/>
            <person name="Tonon T."/>
            <person name="Vanneste K."/>
            <person name="Amirebrahimi M."/>
            <person name="Brakel J."/>
            <person name="Bostroem C."/>
            <person name="Chovatia M."/>
            <person name="Grimwood J."/>
            <person name="Jenkins J.W."/>
            <person name="Jueterbock A."/>
            <person name="Mraz A."/>
            <person name="Stam W.T."/>
            <person name="Tice H."/>
            <person name="Bornberg-Bauer E."/>
            <person name="Green P.J."/>
            <person name="Pearson G.A."/>
            <person name="Procaccini G."/>
            <person name="Duarte C.M."/>
            <person name="Schmutz J."/>
            <person name="Reusch T.B.H."/>
            <person name="Van de Peer Y."/>
        </authorList>
    </citation>
    <scope>NUCLEOTIDE SEQUENCE [LARGE SCALE GENOMIC DNA]</scope>
    <source>
        <strain evidence="14">cv. Finnish</strain>
    </source>
</reference>
<dbReference type="SUPFAM" id="SSF52540">
    <property type="entry name" value="P-loop containing nucleoside triphosphate hydrolases"/>
    <property type="match status" value="1"/>
</dbReference>
<evidence type="ECO:0000313" key="14">
    <source>
        <dbReference type="Proteomes" id="UP000036987"/>
    </source>
</evidence>
<evidence type="ECO:0000259" key="11">
    <source>
        <dbReference type="Pfam" id="PF00004"/>
    </source>
</evidence>
<comment type="similarity">
    <text evidence="2 10">Belongs to the ORC4 family.</text>
</comment>
<feature type="domain" description="ATPase AAA-type core" evidence="11">
    <location>
        <begin position="51"/>
        <end position="197"/>
    </location>
</feature>
<evidence type="ECO:0000256" key="7">
    <source>
        <dbReference type="ARBA" id="ARBA00023242"/>
    </source>
</evidence>
<keyword evidence="6 10" id="KW-0238">DNA-binding</keyword>
<dbReference type="PIRSF" id="PIRSF007858">
    <property type="entry name" value="ORC4"/>
    <property type="match status" value="1"/>
</dbReference>
<dbReference type="InterPro" id="IPR032705">
    <property type="entry name" value="ORC4_C"/>
</dbReference>
<dbReference type="GO" id="GO:0003688">
    <property type="term" value="F:DNA replication origin binding"/>
    <property type="evidence" value="ECO:0000318"/>
    <property type="project" value="GO_Central"/>
</dbReference>
<evidence type="ECO:0000256" key="10">
    <source>
        <dbReference type="PIRNR" id="PIRNR007858"/>
    </source>
</evidence>
<evidence type="ECO:0000256" key="4">
    <source>
        <dbReference type="ARBA" id="ARBA00022741"/>
    </source>
</evidence>
<evidence type="ECO:0000256" key="3">
    <source>
        <dbReference type="ARBA" id="ARBA00022705"/>
    </source>
</evidence>
<evidence type="ECO:0000256" key="1">
    <source>
        <dbReference type="ARBA" id="ARBA00004123"/>
    </source>
</evidence>
<feature type="domain" description="Origin recognition complex subunit 4 C-terminal" evidence="12">
    <location>
        <begin position="212"/>
        <end position="397"/>
    </location>
</feature>
<dbReference type="GO" id="GO:0005664">
    <property type="term" value="C:nuclear origin of replication recognition complex"/>
    <property type="evidence" value="ECO:0000318"/>
    <property type="project" value="GO_Central"/>
</dbReference>
<name>A0A0K9NRQ9_ZOSMR</name>
<dbReference type="PANTHER" id="PTHR12087:SF0">
    <property type="entry name" value="ORIGIN RECOGNITION COMPLEX SUBUNIT 4"/>
    <property type="match status" value="1"/>
</dbReference>
<keyword evidence="7 10" id="KW-0539">Nucleus</keyword>
<comment type="subcellular location">
    <subcellularLocation>
        <location evidence="1 10">Nucleus</location>
    </subcellularLocation>
</comment>
<keyword evidence="4" id="KW-0547">Nucleotide-binding</keyword>
<organism evidence="13 14">
    <name type="scientific">Zostera marina</name>
    <name type="common">Eelgrass</name>
    <dbReference type="NCBI Taxonomy" id="29655"/>
    <lineage>
        <taxon>Eukaryota</taxon>
        <taxon>Viridiplantae</taxon>
        <taxon>Streptophyta</taxon>
        <taxon>Embryophyta</taxon>
        <taxon>Tracheophyta</taxon>
        <taxon>Spermatophyta</taxon>
        <taxon>Magnoliopsida</taxon>
        <taxon>Liliopsida</taxon>
        <taxon>Zosteraceae</taxon>
        <taxon>Zostera</taxon>
    </lineage>
</organism>
<dbReference type="OMA" id="AFTFQRN"/>
<evidence type="ECO:0000256" key="8">
    <source>
        <dbReference type="ARBA" id="ARBA00057448"/>
    </source>
</evidence>
<keyword evidence="14" id="KW-1185">Reference proteome</keyword>
<evidence type="ECO:0000256" key="9">
    <source>
        <dbReference type="ARBA" id="ARBA00073314"/>
    </source>
</evidence>
<dbReference type="FunFam" id="3.40.50.300:FF:001041">
    <property type="entry name" value="Origin of replication complex subunit 4"/>
    <property type="match status" value="1"/>
</dbReference>
<evidence type="ECO:0000256" key="2">
    <source>
        <dbReference type="ARBA" id="ARBA00005334"/>
    </source>
</evidence>
<proteinExistence type="inferred from homology"/>
<dbReference type="OrthoDB" id="343623at2759"/>
<dbReference type="EMBL" id="LFYR01001785">
    <property type="protein sequence ID" value="KMZ59469.1"/>
    <property type="molecule type" value="Genomic_DNA"/>
</dbReference>
<accession>A0A0K9NRQ9</accession>
<evidence type="ECO:0000256" key="5">
    <source>
        <dbReference type="ARBA" id="ARBA00022840"/>
    </source>
</evidence>
<dbReference type="Pfam" id="PF14629">
    <property type="entry name" value="ORC4_C"/>
    <property type="match status" value="1"/>
</dbReference>
<dbReference type="GO" id="GO:0016887">
    <property type="term" value="F:ATP hydrolysis activity"/>
    <property type="evidence" value="ECO:0007669"/>
    <property type="project" value="InterPro"/>
</dbReference>
<comment type="caution">
    <text evidence="13">The sequence shown here is derived from an EMBL/GenBank/DDBJ whole genome shotgun (WGS) entry which is preliminary data.</text>
</comment>
<keyword evidence="5" id="KW-0067">ATP-binding</keyword>